<evidence type="ECO:0000256" key="2">
    <source>
        <dbReference type="ARBA" id="ARBA00009239"/>
    </source>
</evidence>
<keyword evidence="7 9" id="KW-0333">Golgi apparatus</keyword>
<evidence type="ECO:0000313" key="11">
    <source>
        <dbReference type="Proteomes" id="UP000682733"/>
    </source>
</evidence>
<organism evidence="10 11">
    <name type="scientific">Didymodactylos carnosus</name>
    <dbReference type="NCBI Taxonomy" id="1234261"/>
    <lineage>
        <taxon>Eukaryota</taxon>
        <taxon>Metazoa</taxon>
        <taxon>Spiralia</taxon>
        <taxon>Gnathifera</taxon>
        <taxon>Rotifera</taxon>
        <taxon>Eurotatoria</taxon>
        <taxon>Bdelloidea</taxon>
        <taxon>Philodinida</taxon>
        <taxon>Philodinidae</taxon>
        <taxon>Didymodactylos</taxon>
    </lineage>
</organism>
<comment type="subcellular location">
    <subcellularLocation>
        <location evidence="1 9">Golgi apparatus</location>
        <location evidence="1 9">Golgi stack membrane</location>
        <topology evidence="1 9">Single-pass type II membrane protein</topology>
    </subcellularLocation>
</comment>
<evidence type="ECO:0000256" key="4">
    <source>
        <dbReference type="ARBA" id="ARBA00022692"/>
    </source>
</evidence>
<name>A0A8S2VMV3_9BILA</name>
<dbReference type="PANTHER" id="PTHR12369:SF13">
    <property type="entry name" value="HEXOSYLTRANSFERASE"/>
    <property type="match status" value="1"/>
</dbReference>
<keyword evidence="3 9" id="KW-0808">Transferase</keyword>
<sequence>DYHDDVHEIINYSIAQIQKKYGPNLKYQHLINGYRQFDPTRGTHYILDLQMLDENNKGVVKRGELMRPLGLVEIVAMPFVTENTKIFLILPLFHDDQQQTIKFLRHCNQTIFDKESRDKLEILLTHIVTTKQEFQQTQKWFEPIRKEVELLRHIRLQLSVTYHTLLLPTKSYNQFILIDYFESKLRKNALIFLTTSYVDIESDFLNRCRLNVIDNVQVFFPIAFYQYHPNIINRISNVSDQIIELHKNHGWFNSYSYDHAAFYMSDYLNSKHSIHLSNYTDLFDLFHNTDIHMLRGPDQSLRHHYKNYKCDQGKQTEEEFGRCLIQREKGLASRSQLAMVIIEEEEKQVKRSKQNTKLKKLKS</sequence>
<evidence type="ECO:0000256" key="7">
    <source>
        <dbReference type="ARBA" id="ARBA00023034"/>
    </source>
</evidence>
<evidence type="ECO:0000256" key="8">
    <source>
        <dbReference type="ARBA" id="ARBA00023136"/>
    </source>
</evidence>
<evidence type="ECO:0000313" key="10">
    <source>
        <dbReference type="EMBL" id="CAF4408898.1"/>
    </source>
</evidence>
<keyword evidence="6" id="KW-1133">Transmembrane helix</keyword>
<gene>
    <name evidence="10" type="ORF">TMI583_LOCUS43868</name>
</gene>
<dbReference type="AlphaFoldDB" id="A0A8S2VMV3"/>
<proteinExistence type="inferred from homology"/>
<keyword evidence="8" id="KW-0472">Membrane</keyword>
<evidence type="ECO:0000256" key="3">
    <source>
        <dbReference type="ARBA" id="ARBA00022679"/>
    </source>
</evidence>
<dbReference type="GO" id="GO:0032580">
    <property type="term" value="C:Golgi cisterna membrane"/>
    <property type="evidence" value="ECO:0007669"/>
    <property type="project" value="UniProtKB-SubCell"/>
</dbReference>
<comment type="similarity">
    <text evidence="2 9">Belongs to the chondroitin N-acetylgalactosaminyltransferase family.</text>
</comment>
<dbReference type="EMBL" id="CAJOBA010074261">
    <property type="protein sequence ID" value="CAF4408898.1"/>
    <property type="molecule type" value="Genomic_DNA"/>
</dbReference>
<evidence type="ECO:0000256" key="1">
    <source>
        <dbReference type="ARBA" id="ARBA00004447"/>
    </source>
</evidence>
<comment type="caution">
    <text evidence="10">The sequence shown here is derived from an EMBL/GenBank/DDBJ whole genome shotgun (WGS) entry which is preliminary data.</text>
</comment>
<dbReference type="PANTHER" id="PTHR12369">
    <property type="entry name" value="CHONDROITIN SYNTHASE"/>
    <property type="match status" value="1"/>
</dbReference>
<accession>A0A8S2VMV3</accession>
<evidence type="ECO:0000256" key="5">
    <source>
        <dbReference type="ARBA" id="ARBA00022968"/>
    </source>
</evidence>
<evidence type="ECO:0000256" key="6">
    <source>
        <dbReference type="ARBA" id="ARBA00022989"/>
    </source>
</evidence>
<keyword evidence="5 9" id="KW-0735">Signal-anchor</keyword>
<dbReference type="InterPro" id="IPR051227">
    <property type="entry name" value="CS_glycosyltransferase"/>
</dbReference>
<dbReference type="Pfam" id="PF05679">
    <property type="entry name" value="CHGN"/>
    <property type="match status" value="1"/>
</dbReference>
<dbReference type="InterPro" id="IPR008428">
    <property type="entry name" value="Chond_GalNAc"/>
</dbReference>
<reference evidence="10" key="1">
    <citation type="submission" date="2021-02" db="EMBL/GenBank/DDBJ databases">
        <authorList>
            <person name="Nowell W R."/>
        </authorList>
    </citation>
    <scope>NUCLEOTIDE SEQUENCE</scope>
</reference>
<dbReference type="EC" id="2.4.1.-" evidence="9"/>
<feature type="non-terminal residue" evidence="10">
    <location>
        <position position="1"/>
    </location>
</feature>
<dbReference type="GO" id="GO:0047238">
    <property type="term" value="F:glucuronosyl-N-acetylgalactosaminyl-proteoglycan 4-beta-N-acetylgalactosaminyltransferase activity"/>
    <property type="evidence" value="ECO:0007669"/>
    <property type="project" value="TreeGrafter"/>
</dbReference>
<keyword evidence="4" id="KW-0812">Transmembrane</keyword>
<evidence type="ECO:0000256" key="9">
    <source>
        <dbReference type="RuleBase" id="RU364016"/>
    </source>
</evidence>
<dbReference type="Proteomes" id="UP000682733">
    <property type="component" value="Unassembled WGS sequence"/>
</dbReference>
<feature type="non-terminal residue" evidence="10">
    <location>
        <position position="363"/>
    </location>
</feature>
<protein>
    <recommendedName>
        <fullName evidence="9">Hexosyltransferase</fullName>
        <ecNumber evidence="9">2.4.1.-</ecNumber>
    </recommendedName>
</protein>